<protein>
    <submittedName>
        <fullName evidence="2">Thiamine phosphate synthase</fullName>
    </submittedName>
</protein>
<dbReference type="EMBL" id="JAGSPB010000001">
    <property type="protein sequence ID" value="MBV7265327.1"/>
    <property type="molecule type" value="Genomic_DNA"/>
</dbReference>
<sequence length="200" mass="22148">MLASTSARREAAFSIERSYRATVRQDQSLANLWLISDERNDAVLERALGRLPRGSGFIYRHYHLDDEQRYRRFRCLQLIANAFGHTVVLADSALTAAEWGADGIYGAPKSLWPRRHGLLYLATAHNLGEIGQANRIGSDGILLSPIFATNSHPGADSHGPARFRMLASHANAPVIALGGMDFRRARTVDWPRWAAIDGLS</sequence>
<keyword evidence="3" id="KW-1185">Reference proteome</keyword>
<feature type="domain" description="Thiamine phosphate synthase/TenI" evidence="1">
    <location>
        <begin position="35"/>
        <end position="187"/>
    </location>
</feature>
<comment type="caution">
    <text evidence="2">The sequence shown here is derived from an EMBL/GenBank/DDBJ whole genome shotgun (WGS) entry which is preliminary data.</text>
</comment>
<dbReference type="Proteomes" id="UP000699975">
    <property type="component" value="Unassembled WGS sequence"/>
</dbReference>
<accession>A0ABS6SLE4</accession>
<dbReference type="Pfam" id="PF02581">
    <property type="entry name" value="TMP-TENI"/>
    <property type="match status" value="1"/>
</dbReference>
<organism evidence="2 3">
    <name type="scientific">Erythrobacter ani</name>
    <dbReference type="NCBI Taxonomy" id="2827235"/>
    <lineage>
        <taxon>Bacteria</taxon>
        <taxon>Pseudomonadati</taxon>
        <taxon>Pseudomonadota</taxon>
        <taxon>Alphaproteobacteria</taxon>
        <taxon>Sphingomonadales</taxon>
        <taxon>Erythrobacteraceae</taxon>
        <taxon>Erythrobacter/Porphyrobacter group</taxon>
        <taxon>Erythrobacter</taxon>
    </lineage>
</organism>
<evidence type="ECO:0000259" key="1">
    <source>
        <dbReference type="Pfam" id="PF02581"/>
    </source>
</evidence>
<evidence type="ECO:0000313" key="2">
    <source>
        <dbReference type="EMBL" id="MBV7265327.1"/>
    </source>
</evidence>
<dbReference type="CDD" id="cd00564">
    <property type="entry name" value="TMP_TenI"/>
    <property type="match status" value="1"/>
</dbReference>
<name>A0ABS6SLE4_9SPHN</name>
<evidence type="ECO:0000313" key="3">
    <source>
        <dbReference type="Proteomes" id="UP000699975"/>
    </source>
</evidence>
<reference evidence="2 3" key="1">
    <citation type="submission" date="2021-04" db="EMBL/GenBank/DDBJ databases">
        <authorList>
            <person name="Pira H."/>
            <person name="Risdian C."/>
            <person name="Wink J."/>
        </authorList>
    </citation>
    <scope>NUCLEOTIDE SEQUENCE [LARGE SCALE GENOMIC DNA]</scope>
    <source>
        <strain evidence="2 3">WH131</strain>
    </source>
</reference>
<proteinExistence type="predicted"/>
<dbReference type="InterPro" id="IPR022998">
    <property type="entry name" value="ThiamineP_synth_TenI"/>
</dbReference>
<gene>
    <name evidence="2" type="ORF">KCG45_03990</name>
</gene>